<comment type="caution">
    <text evidence="2">The sequence shown here is derived from an EMBL/GenBank/DDBJ whole genome shotgun (WGS) entry which is preliminary data.</text>
</comment>
<keyword evidence="3" id="KW-1185">Reference proteome</keyword>
<dbReference type="EMBL" id="JANJYJ010000009">
    <property type="protein sequence ID" value="KAK3189553.1"/>
    <property type="molecule type" value="Genomic_DNA"/>
</dbReference>
<sequence>MFPPSTMIRLISTSFTGGIFNDYPYAFDRAFETSFSSFSAPLVGILSEKMFGYDSKSIDPVKGSVREAHALSQGLLSMMVVPFGLCCLFYTPLYKFFRRDRENAKMATLKEDEMF</sequence>
<evidence type="ECO:0000313" key="3">
    <source>
        <dbReference type="Proteomes" id="UP001281410"/>
    </source>
</evidence>
<accession>A0AAD9ZRR4</accession>
<feature type="transmembrane region" description="Helical" evidence="1">
    <location>
        <begin position="75"/>
        <end position="97"/>
    </location>
</feature>
<proteinExistence type="predicted"/>
<evidence type="ECO:0000256" key="1">
    <source>
        <dbReference type="SAM" id="Phobius"/>
    </source>
</evidence>
<keyword evidence="1" id="KW-0812">Transmembrane</keyword>
<keyword evidence="1" id="KW-1133">Transmembrane helix</keyword>
<name>A0AAD9ZRR4_9ROSI</name>
<dbReference type="Proteomes" id="UP001281410">
    <property type="component" value="Unassembled WGS sequence"/>
</dbReference>
<protein>
    <submittedName>
        <fullName evidence="2">Uncharacterized protein</fullName>
    </submittedName>
</protein>
<reference evidence="2" key="1">
    <citation type="journal article" date="2023" name="Plant J.">
        <title>Genome sequences and population genomics provide insights into the demographic history, inbreeding, and mutation load of two 'living fossil' tree species of Dipteronia.</title>
        <authorList>
            <person name="Feng Y."/>
            <person name="Comes H.P."/>
            <person name="Chen J."/>
            <person name="Zhu S."/>
            <person name="Lu R."/>
            <person name="Zhang X."/>
            <person name="Li P."/>
            <person name="Qiu J."/>
            <person name="Olsen K.M."/>
            <person name="Qiu Y."/>
        </authorList>
    </citation>
    <scope>NUCLEOTIDE SEQUENCE</scope>
    <source>
        <strain evidence="2">NBL</strain>
    </source>
</reference>
<organism evidence="2 3">
    <name type="scientific">Dipteronia sinensis</name>
    <dbReference type="NCBI Taxonomy" id="43782"/>
    <lineage>
        <taxon>Eukaryota</taxon>
        <taxon>Viridiplantae</taxon>
        <taxon>Streptophyta</taxon>
        <taxon>Embryophyta</taxon>
        <taxon>Tracheophyta</taxon>
        <taxon>Spermatophyta</taxon>
        <taxon>Magnoliopsida</taxon>
        <taxon>eudicotyledons</taxon>
        <taxon>Gunneridae</taxon>
        <taxon>Pentapetalae</taxon>
        <taxon>rosids</taxon>
        <taxon>malvids</taxon>
        <taxon>Sapindales</taxon>
        <taxon>Sapindaceae</taxon>
        <taxon>Hippocastanoideae</taxon>
        <taxon>Acereae</taxon>
        <taxon>Dipteronia</taxon>
    </lineage>
</organism>
<gene>
    <name evidence="2" type="ORF">Dsin_029114</name>
</gene>
<dbReference type="AlphaFoldDB" id="A0AAD9ZRR4"/>
<keyword evidence="1" id="KW-0472">Membrane</keyword>
<evidence type="ECO:0000313" key="2">
    <source>
        <dbReference type="EMBL" id="KAK3189553.1"/>
    </source>
</evidence>